<evidence type="ECO:0000313" key="2">
    <source>
        <dbReference type="EMBL" id="KMQ90895.1"/>
    </source>
</evidence>
<dbReference type="Proteomes" id="UP000036403">
    <property type="component" value="Unassembled WGS sequence"/>
</dbReference>
<dbReference type="EMBL" id="LBMM01006133">
    <property type="protein sequence ID" value="KMQ90895.1"/>
    <property type="molecule type" value="Genomic_DNA"/>
</dbReference>
<name>A0A0J7NED5_LASNI</name>
<organism evidence="2 3">
    <name type="scientific">Lasius niger</name>
    <name type="common">Black garden ant</name>
    <dbReference type="NCBI Taxonomy" id="67767"/>
    <lineage>
        <taxon>Eukaryota</taxon>
        <taxon>Metazoa</taxon>
        <taxon>Ecdysozoa</taxon>
        <taxon>Arthropoda</taxon>
        <taxon>Hexapoda</taxon>
        <taxon>Insecta</taxon>
        <taxon>Pterygota</taxon>
        <taxon>Neoptera</taxon>
        <taxon>Endopterygota</taxon>
        <taxon>Hymenoptera</taxon>
        <taxon>Apocrita</taxon>
        <taxon>Aculeata</taxon>
        <taxon>Formicoidea</taxon>
        <taxon>Formicidae</taxon>
        <taxon>Formicinae</taxon>
        <taxon>Lasius</taxon>
        <taxon>Lasius</taxon>
    </lineage>
</organism>
<keyword evidence="1" id="KW-0812">Transmembrane</keyword>
<reference evidence="2 3" key="1">
    <citation type="submission" date="2015-04" db="EMBL/GenBank/DDBJ databases">
        <title>Lasius niger genome sequencing.</title>
        <authorList>
            <person name="Konorov E.A."/>
            <person name="Nikitin M.A."/>
            <person name="Kirill M.V."/>
            <person name="Chang P."/>
        </authorList>
    </citation>
    <scope>NUCLEOTIDE SEQUENCE [LARGE SCALE GENOMIC DNA]</scope>
    <source>
        <tissue evidence="2">Whole</tissue>
    </source>
</reference>
<keyword evidence="1" id="KW-0472">Membrane</keyword>
<dbReference type="OrthoDB" id="5296287at2759"/>
<sequence>MAPHQDYNCTKPATVDSKDQCTVDFNGTETKCTEWEYDRRIFPETIISQWNLVCDRTHYANIQQSILMFGVLLGNIIFGSLADRQVYMTERS</sequence>
<dbReference type="STRING" id="67767.A0A0J7NED5"/>
<feature type="transmembrane region" description="Helical" evidence="1">
    <location>
        <begin position="62"/>
        <end position="82"/>
    </location>
</feature>
<keyword evidence="3" id="KW-1185">Reference proteome</keyword>
<keyword evidence="1" id="KW-1133">Transmembrane helix</keyword>
<accession>A0A0J7NED5</accession>
<protein>
    <submittedName>
        <fullName evidence="2">Organic cation transporter protein</fullName>
    </submittedName>
</protein>
<evidence type="ECO:0000256" key="1">
    <source>
        <dbReference type="SAM" id="Phobius"/>
    </source>
</evidence>
<dbReference type="AlphaFoldDB" id="A0A0J7NED5"/>
<comment type="caution">
    <text evidence="2">The sequence shown here is derived from an EMBL/GenBank/DDBJ whole genome shotgun (WGS) entry which is preliminary data.</text>
</comment>
<gene>
    <name evidence="2" type="ORF">RF55_9299</name>
</gene>
<dbReference type="PaxDb" id="67767-A0A0J7NED5"/>
<proteinExistence type="predicted"/>
<evidence type="ECO:0000313" key="3">
    <source>
        <dbReference type="Proteomes" id="UP000036403"/>
    </source>
</evidence>